<dbReference type="Proteomes" id="UP001069047">
    <property type="component" value="Unassembled WGS sequence"/>
</dbReference>
<gene>
    <name evidence="2" type="ORF">DBT44_0001865</name>
    <name evidence="1" type="ORF">ODY61_01615</name>
</gene>
<dbReference type="EMBL" id="JAOTMY010000001">
    <property type="protein sequence ID" value="MCY3086809.1"/>
    <property type="molecule type" value="Genomic_DNA"/>
</dbReference>
<name>A0A1E9PPI0_9LACT</name>
<dbReference type="RefSeq" id="WP_070558671.1">
    <property type="nucleotide sequence ID" value="NZ_CAJHLJ010000013.1"/>
</dbReference>
<evidence type="ECO:0008006" key="5">
    <source>
        <dbReference type="Google" id="ProtNLM"/>
    </source>
</evidence>
<evidence type="ECO:0000313" key="4">
    <source>
        <dbReference type="Proteomes" id="UP001069047"/>
    </source>
</evidence>
<dbReference type="EMBL" id="CP145132">
    <property type="protein sequence ID" value="WWC55072.1"/>
    <property type="molecule type" value="Genomic_DNA"/>
</dbReference>
<reference evidence="1" key="2">
    <citation type="submission" date="2022-09" db="EMBL/GenBank/DDBJ databases">
        <title>Aerococcus urinae taxonomy study.</title>
        <authorList>
            <person name="Christensen J."/>
            <person name="Senneby E."/>
        </authorList>
    </citation>
    <scope>NUCLEOTIDE SEQUENCE</scope>
    <source>
        <strain evidence="1">LUND-41-B12</strain>
    </source>
</reference>
<reference evidence="2" key="3">
    <citation type="submission" date="2024-02" db="EMBL/GenBank/DDBJ databases">
        <authorList>
            <person name="Choi B."/>
        </authorList>
    </citation>
    <scope>NUCLEOTIDE SEQUENCE</scope>
    <source>
        <strain evidence="2">UMB1016</strain>
    </source>
</reference>
<evidence type="ECO:0000313" key="1">
    <source>
        <dbReference type="EMBL" id="MCY3086809.1"/>
    </source>
</evidence>
<evidence type="ECO:0000313" key="3">
    <source>
        <dbReference type="Proteomes" id="UP000250354"/>
    </source>
</evidence>
<proteinExistence type="predicted"/>
<dbReference type="Proteomes" id="UP000250354">
    <property type="component" value="Chromosome"/>
</dbReference>
<keyword evidence="3" id="KW-1185">Reference proteome</keyword>
<accession>A0A9Q4DAC0</accession>
<reference evidence="2 3" key="1">
    <citation type="journal article" date="2020" name="J. Bacteriol.">
        <title>Aerococcus urinae Isolated from Women with Lower Urinary Tract Symptoms: In Vitro Aggregation and Genome Analysis.</title>
        <authorList>
            <person name="Hilt E.E."/>
            <person name="Putonti C."/>
            <person name="Thomas-White K."/>
            <person name="Lewis A.L."/>
            <person name="Visick K.L."/>
            <person name="Gilbert N.M."/>
            <person name="Wolfe A.J."/>
        </authorList>
    </citation>
    <scope>NUCLEOTIDE SEQUENCE [LARGE SCALE GENOMIC DNA]</scope>
    <source>
        <strain evidence="2 3">UMB1016</strain>
    </source>
</reference>
<accession>A0A1E9PPI0</accession>
<organism evidence="1 4">
    <name type="scientific">Aerococcus mictus</name>
    <dbReference type="NCBI Taxonomy" id="2976810"/>
    <lineage>
        <taxon>Bacteria</taxon>
        <taxon>Bacillati</taxon>
        <taxon>Bacillota</taxon>
        <taxon>Bacilli</taxon>
        <taxon>Lactobacillales</taxon>
        <taxon>Aerococcaceae</taxon>
        <taxon>Aerococcus</taxon>
    </lineage>
</organism>
<dbReference type="AlphaFoldDB" id="A0A1E9PPI0"/>
<sequence>MDVDIEENGADEAAEMFESLAKNATQIPEVLDKAGEDISERSKSLASAKGLYKTGKGVAGINWDRATVYTRTVGWGSRPNLHLYFHEIGTYKDPPRPHIRPAALGYEHTLVDNVKRTLYRI</sequence>
<evidence type="ECO:0000313" key="2">
    <source>
        <dbReference type="EMBL" id="WWC55072.1"/>
    </source>
</evidence>
<protein>
    <recommendedName>
        <fullName evidence="5">HK97 gp10 family phage protein</fullName>
    </recommendedName>
</protein>